<evidence type="ECO:0000313" key="2">
    <source>
        <dbReference type="Proteomes" id="UP000008148"/>
    </source>
</evidence>
<reference evidence="1 2" key="1">
    <citation type="submission" date="2007-08" db="EMBL/GenBank/DDBJ databases">
        <authorList>
            <consortium name="The Citrobacter koseri Genome Sequencing Project"/>
            <person name="McClelland M."/>
            <person name="Sanderson E.K."/>
            <person name="Porwollik S."/>
            <person name="Spieth J."/>
            <person name="Clifton W.S."/>
            <person name="Latreille P."/>
            <person name="Courtney L."/>
            <person name="Wang C."/>
            <person name="Pepin K."/>
            <person name="Bhonagiri V."/>
            <person name="Nash W."/>
            <person name="Johnson M."/>
            <person name="Thiruvilangam P."/>
            <person name="Wilson R."/>
        </authorList>
    </citation>
    <scope>NUCLEOTIDE SEQUENCE [LARGE SCALE GENOMIC DNA]</scope>
    <source>
        <strain evidence="2">ATCC BAA-895 / CDC 4225-83 / SGSC4696</strain>
    </source>
</reference>
<dbReference type="AlphaFoldDB" id="A8AHP3"/>
<gene>
    <name evidence="1" type="ordered locus">CKO_01878</name>
</gene>
<keyword evidence="2" id="KW-1185">Reference proteome</keyword>
<dbReference type="KEGG" id="cko:CKO_01878"/>
<accession>A8AHP3</accession>
<sequence length="116" mass="13220">MVCQIYRIWQQCPGDIEIMWLKLSTSKFVCTNMVNLAVFFECQHLSNMPTITGVKKDNPTPIKFFGWFFTCGSEMKLFGNWLRHTGSRNDKAPHDGEALSSSTIKAMATISDLHEI</sequence>
<evidence type="ECO:0000313" key="1">
    <source>
        <dbReference type="EMBL" id="ABV13005.1"/>
    </source>
</evidence>
<organism evidence="1 2">
    <name type="scientific">Citrobacter koseri (strain ATCC BAA-895 / CDC 4225-83 / SGSC4696)</name>
    <dbReference type="NCBI Taxonomy" id="290338"/>
    <lineage>
        <taxon>Bacteria</taxon>
        <taxon>Pseudomonadati</taxon>
        <taxon>Pseudomonadota</taxon>
        <taxon>Gammaproteobacteria</taxon>
        <taxon>Enterobacterales</taxon>
        <taxon>Enterobacteriaceae</taxon>
        <taxon>Citrobacter</taxon>
    </lineage>
</organism>
<dbReference type="Proteomes" id="UP000008148">
    <property type="component" value="Chromosome"/>
</dbReference>
<proteinExistence type="predicted"/>
<dbReference type="HOGENOM" id="CLU_2092465_0_0_6"/>
<protein>
    <submittedName>
        <fullName evidence="1">Uncharacterized protein</fullName>
    </submittedName>
</protein>
<name>A8AHP3_CITK8</name>
<dbReference type="EMBL" id="CP000822">
    <property type="protein sequence ID" value="ABV13005.1"/>
    <property type="molecule type" value="Genomic_DNA"/>
</dbReference>